<dbReference type="InterPro" id="IPR015720">
    <property type="entry name" value="Emp24-like"/>
</dbReference>
<name>A0A409Y1M6_9AGAR</name>
<evidence type="ECO:0000256" key="1">
    <source>
        <dbReference type="ARBA" id="ARBA00004479"/>
    </source>
</evidence>
<sequence>MESVGRAGPTSLGAVGVNDRNTNQEGDRRSGPHFGRSQISFFSSRSRPLSPLSANVIDIQSLRRQPTKDELPRLNSKDDVQVLHDFEPWSAEDSFRYPIPYKEDPWNECFKLVATFDEEMCRGWREEIDTLLVFAGLFSAAVTAFTVESYPWLQPDPQVAQVQLLQQLVTQLSTNSTTTDQQLVNTVDPFIPSASSVRINVFWFASLTLSLSAVLIGILCKQWLREYQRYEGLSAKDAFPVRQLRYEGLLGWHVPKILSALPLLLQAALVLFFTGLLDLLWGISAIVAIFVTAIVGLTMAMLLWTTIMPCVQNLIHLSKIWSFQSRMSEPSPQCAFKSPQSWAFYLLVTWIISTYSHVKQYLFYGNSMTYLQAQLTSWHSKEANWVKYDYRWQTHGRFVQRGLRWFDKTFARGGYNVDAIYSIFGCLESQEPQISSECVFNIIEENWHPLIPMFAIVQNALASIYSPTAENVTEISPDISSGLILSSYLLVHHKASPVISSRCIEQCTRMLDSSLLTKELASFSIEALNILIPSSTSSGAASLTPHLITSLSNLFKFDLIIAAELPEFWNVLTNLLKISDEFPREGSRCFQSLENVLQFSEAWLNRILDSTETSSFDKRLAVSESCVGLWELFKLLEGDSFAETETADRETRNLRIGDSFVRFLDRTLDALGGPYSMLSVSDAEKWEVIRKGFMQEESVQDEKSEADDRFKFAIKFNLPAYRYPPSKCIWNAAHANSLVIVTANVGPGANQRVDIEIIDSGPNRNIYLSKRGIKAETRLAITTHSEGEVGVCLKNYIEGNVGSEEQGKLSRVIDLDIDIGADAVDYNAIANQESLSGLETEMRKLEGIVKEVVDEMNYLKRREERFTKTNYSTNVRVQNFAWFTLISLTGLGVWQIFHLRSFFKRKYLID</sequence>
<dbReference type="InParanoid" id="A0A409Y1M6"/>
<dbReference type="Pfam" id="PF01105">
    <property type="entry name" value="EMP24_GP25L"/>
    <property type="match status" value="1"/>
</dbReference>
<evidence type="ECO:0000313" key="10">
    <source>
        <dbReference type="EMBL" id="PPQ96853.1"/>
    </source>
</evidence>
<feature type="transmembrane region" description="Helical" evidence="8">
    <location>
        <begin position="249"/>
        <end position="273"/>
    </location>
</feature>
<comment type="subcellular location">
    <subcellularLocation>
        <location evidence="1">Membrane</location>
        <topology evidence="1">Single-pass type I membrane protein</topology>
    </subcellularLocation>
</comment>
<proteinExistence type="inferred from homology"/>
<dbReference type="InterPro" id="IPR009038">
    <property type="entry name" value="GOLD_dom"/>
</dbReference>
<feature type="transmembrane region" description="Helical" evidence="8">
    <location>
        <begin position="342"/>
        <end position="358"/>
    </location>
</feature>
<feature type="domain" description="GOLD" evidence="9">
    <location>
        <begin position="726"/>
        <end position="819"/>
    </location>
</feature>
<protein>
    <recommendedName>
        <fullName evidence="9">GOLD domain-containing protein</fullName>
    </recommendedName>
</protein>
<evidence type="ECO:0000256" key="2">
    <source>
        <dbReference type="ARBA" id="ARBA00007104"/>
    </source>
</evidence>
<accession>A0A409Y1M6</accession>
<evidence type="ECO:0000256" key="3">
    <source>
        <dbReference type="ARBA" id="ARBA00022692"/>
    </source>
</evidence>
<evidence type="ECO:0000259" key="9">
    <source>
        <dbReference type="PROSITE" id="PS50866"/>
    </source>
</evidence>
<dbReference type="GO" id="GO:0016020">
    <property type="term" value="C:membrane"/>
    <property type="evidence" value="ECO:0007669"/>
    <property type="project" value="UniProtKB-SubCell"/>
</dbReference>
<organism evidence="10 11">
    <name type="scientific">Gymnopilus dilepis</name>
    <dbReference type="NCBI Taxonomy" id="231916"/>
    <lineage>
        <taxon>Eukaryota</taxon>
        <taxon>Fungi</taxon>
        <taxon>Dikarya</taxon>
        <taxon>Basidiomycota</taxon>
        <taxon>Agaricomycotina</taxon>
        <taxon>Agaricomycetes</taxon>
        <taxon>Agaricomycetidae</taxon>
        <taxon>Agaricales</taxon>
        <taxon>Agaricineae</taxon>
        <taxon>Hymenogastraceae</taxon>
        <taxon>Gymnopilus</taxon>
    </lineage>
</organism>
<dbReference type="OrthoDB" id="759142at2759"/>
<evidence type="ECO:0000256" key="7">
    <source>
        <dbReference type="SAM" id="MobiDB-lite"/>
    </source>
</evidence>
<keyword evidence="5 8" id="KW-1133">Transmembrane helix</keyword>
<dbReference type="PANTHER" id="PTHR22811">
    <property type="entry name" value="TRANSMEMBRANE EMP24 DOMAIN-CONTAINING PROTEIN"/>
    <property type="match status" value="1"/>
</dbReference>
<keyword evidence="6 8" id="KW-0472">Membrane</keyword>
<keyword evidence="3 8" id="KW-0812">Transmembrane</keyword>
<dbReference type="PROSITE" id="PS50866">
    <property type="entry name" value="GOLD"/>
    <property type="match status" value="1"/>
</dbReference>
<dbReference type="SMART" id="SM01190">
    <property type="entry name" value="EMP24_GP25L"/>
    <property type="match status" value="1"/>
</dbReference>
<dbReference type="AlphaFoldDB" id="A0A409Y1M6"/>
<dbReference type="InterPro" id="IPR045338">
    <property type="entry name" value="DUF6535"/>
</dbReference>
<keyword evidence="11" id="KW-1185">Reference proteome</keyword>
<gene>
    <name evidence="10" type="ORF">CVT26_006022</name>
</gene>
<evidence type="ECO:0000256" key="5">
    <source>
        <dbReference type="ARBA" id="ARBA00022989"/>
    </source>
</evidence>
<reference evidence="10 11" key="1">
    <citation type="journal article" date="2018" name="Evol. Lett.">
        <title>Horizontal gene cluster transfer increased hallucinogenic mushroom diversity.</title>
        <authorList>
            <person name="Reynolds H.T."/>
            <person name="Vijayakumar V."/>
            <person name="Gluck-Thaler E."/>
            <person name="Korotkin H.B."/>
            <person name="Matheny P.B."/>
            <person name="Slot J.C."/>
        </authorList>
    </citation>
    <scope>NUCLEOTIDE SEQUENCE [LARGE SCALE GENOMIC DNA]</scope>
    <source>
        <strain evidence="10 11">SRW20</strain>
    </source>
</reference>
<evidence type="ECO:0000256" key="4">
    <source>
        <dbReference type="ARBA" id="ARBA00022729"/>
    </source>
</evidence>
<dbReference type="STRING" id="231916.A0A409Y1M6"/>
<feature type="transmembrane region" description="Helical" evidence="8">
    <location>
        <begin position="880"/>
        <end position="897"/>
    </location>
</feature>
<comment type="similarity">
    <text evidence="2">Belongs to the EMP24/GP25L family.</text>
</comment>
<comment type="caution">
    <text evidence="10">The sequence shown here is derived from an EMBL/GenBank/DDBJ whole genome shotgun (WGS) entry which is preliminary data.</text>
</comment>
<feature type="transmembrane region" description="Helical" evidence="8">
    <location>
        <begin position="279"/>
        <end position="304"/>
    </location>
</feature>
<evidence type="ECO:0000256" key="8">
    <source>
        <dbReference type="SAM" id="Phobius"/>
    </source>
</evidence>
<keyword evidence="4" id="KW-0732">Signal</keyword>
<evidence type="ECO:0000256" key="6">
    <source>
        <dbReference type="ARBA" id="ARBA00023136"/>
    </source>
</evidence>
<dbReference type="Proteomes" id="UP000284706">
    <property type="component" value="Unassembled WGS sequence"/>
</dbReference>
<evidence type="ECO:0000313" key="11">
    <source>
        <dbReference type="Proteomes" id="UP000284706"/>
    </source>
</evidence>
<feature type="region of interest" description="Disordered" evidence="7">
    <location>
        <begin position="1"/>
        <end position="37"/>
    </location>
</feature>
<dbReference type="EMBL" id="NHYE01001319">
    <property type="protein sequence ID" value="PPQ96853.1"/>
    <property type="molecule type" value="Genomic_DNA"/>
</dbReference>
<feature type="transmembrane region" description="Helical" evidence="8">
    <location>
        <begin position="201"/>
        <end position="220"/>
    </location>
</feature>
<dbReference type="Pfam" id="PF20153">
    <property type="entry name" value="DUF6535"/>
    <property type="match status" value="1"/>
</dbReference>
<feature type="transmembrane region" description="Helical" evidence="8">
    <location>
        <begin position="130"/>
        <end position="147"/>
    </location>
</feature>